<accession>A0AAF3EAW4</accession>
<feature type="transmembrane region" description="Helical" evidence="4">
    <location>
        <begin position="142"/>
        <end position="162"/>
    </location>
</feature>
<dbReference type="GO" id="GO:0008080">
    <property type="term" value="F:N-acetyltransferase activity"/>
    <property type="evidence" value="ECO:0007669"/>
    <property type="project" value="UniProtKB-ARBA"/>
</dbReference>
<evidence type="ECO:0000256" key="3">
    <source>
        <dbReference type="ARBA" id="ARBA00023315"/>
    </source>
</evidence>
<dbReference type="PANTHER" id="PTHR10545:SF29">
    <property type="entry name" value="GH14572P-RELATED"/>
    <property type="match status" value="1"/>
</dbReference>
<keyword evidence="3" id="KW-0012">Acyltransferase</keyword>
<dbReference type="InterPro" id="IPR016181">
    <property type="entry name" value="Acyl_CoA_acyltransferase"/>
</dbReference>
<dbReference type="PANTHER" id="PTHR10545">
    <property type="entry name" value="DIAMINE N-ACETYLTRANSFERASE"/>
    <property type="match status" value="1"/>
</dbReference>
<protein>
    <submittedName>
        <fullName evidence="7">N-acetyltransferase domain-containing protein</fullName>
    </submittedName>
</protein>
<comment type="similarity">
    <text evidence="1">Belongs to the acetyltransferase family.</text>
</comment>
<dbReference type="InterPro" id="IPR000182">
    <property type="entry name" value="GNAT_dom"/>
</dbReference>
<dbReference type="CDD" id="cd04301">
    <property type="entry name" value="NAT_SF"/>
    <property type="match status" value="1"/>
</dbReference>
<evidence type="ECO:0000256" key="4">
    <source>
        <dbReference type="SAM" id="Phobius"/>
    </source>
</evidence>
<keyword evidence="6" id="KW-1185">Reference proteome</keyword>
<sequence length="385" mass="44171">MALGDDDLMSISFQTCALVIAGLPFTGFLLCLFLALFLHFEETTQTHCGVDNWLPSVSAAVSSVPPEIYIWRIFIAVHGGPRLVLAFIYRNLLLTSPLRPLTHVKIFRYLCHFGCGIHIAENLFLIGLTCISSRENHEAHKISFFGFVLTSFFYMFVATWLFSYSGRRRTTSLGETSYEYKVLASVAALISIFVAMSVRHSSTEFWLLPRDYPEFLIARFNDMPIEITEIKQGDADDILRLIKGLAVYEKMPDAVELTVSQLKIDIETKAVLGYIARAEENHEMVGMLLFYLPYSTWQGQYVHMEDLYVDPKYRQLGIGKKLWAKLAEYAANRNIKRLQWNVLDWNQPAISFYEKLPCRCLTKEEGWLLYRMGPDDIKILAKHAD</sequence>
<dbReference type="Gene3D" id="3.40.630.30">
    <property type="match status" value="1"/>
</dbReference>
<dbReference type="InterPro" id="IPR019402">
    <property type="entry name" value="CWH43_N"/>
</dbReference>
<dbReference type="AlphaFoldDB" id="A0AAF3EAW4"/>
<dbReference type="PROSITE" id="PS51186">
    <property type="entry name" value="GNAT"/>
    <property type="match status" value="1"/>
</dbReference>
<feature type="transmembrane region" description="Helical" evidence="4">
    <location>
        <begin position="182"/>
        <end position="198"/>
    </location>
</feature>
<keyword evidence="4" id="KW-0472">Membrane</keyword>
<dbReference type="Pfam" id="PF00583">
    <property type="entry name" value="Acetyltransf_1"/>
    <property type="match status" value="1"/>
</dbReference>
<evidence type="ECO:0000256" key="1">
    <source>
        <dbReference type="ARBA" id="ARBA00008694"/>
    </source>
</evidence>
<dbReference type="FunFam" id="3.40.630.30:FF:000064">
    <property type="entry name" value="GNAT family acetyltransferase"/>
    <property type="match status" value="1"/>
</dbReference>
<keyword evidence="2" id="KW-0808">Transferase</keyword>
<evidence type="ECO:0000256" key="2">
    <source>
        <dbReference type="ARBA" id="ARBA00022679"/>
    </source>
</evidence>
<evidence type="ECO:0000259" key="5">
    <source>
        <dbReference type="PROSITE" id="PS51186"/>
    </source>
</evidence>
<dbReference type="Pfam" id="PF10277">
    <property type="entry name" value="Frag1"/>
    <property type="match status" value="1"/>
</dbReference>
<dbReference type="InterPro" id="IPR051016">
    <property type="entry name" value="Diverse_Substrate_AcTransf"/>
</dbReference>
<organism evidence="6 7">
    <name type="scientific">Mesorhabditis belari</name>
    <dbReference type="NCBI Taxonomy" id="2138241"/>
    <lineage>
        <taxon>Eukaryota</taxon>
        <taxon>Metazoa</taxon>
        <taxon>Ecdysozoa</taxon>
        <taxon>Nematoda</taxon>
        <taxon>Chromadorea</taxon>
        <taxon>Rhabditida</taxon>
        <taxon>Rhabditina</taxon>
        <taxon>Rhabditomorpha</taxon>
        <taxon>Rhabditoidea</taxon>
        <taxon>Rhabditidae</taxon>
        <taxon>Mesorhabditinae</taxon>
        <taxon>Mesorhabditis</taxon>
    </lineage>
</organism>
<proteinExistence type="inferred from homology"/>
<keyword evidence="4" id="KW-0812">Transmembrane</keyword>
<dbReference type="WBParaSite" id="MBELARI_LOCUS11072">
    <property type="protein sequence ID" value="MBELARI_LOCUS11072"/>
    <property type="gene ID" value="MBELARI_LOCUS11072"/>
</dbReference>
<feature type="domain" description="N-acetyltransferase" evidence="5">
    <location>
        <begin position="225"/>
        <end position="385"/>
    </location>
</feature>
<dbReference type="Proteomes" id="UP000887575">
    <property type="component" value="Unassembled WGS sequence"/>
</dbReference>
<dbReference type="SUPFAM" id="SSF55729">
    <property type="entry name" value="Acyl-CoA N-acyltransferases (Nat)"/>
    <property type="match status" value="1"/>
</dbReference>
<evidence type="ECO:0000313" key="7">
    <source>
        <dbReference type="WBParaSite" id="MBELARI_LOCUS11072"/>
    </source>
</evidence>
<feature type="transmembrane region" description="Helical" evidence="4">
    <location>
        <begin position="109"/>
        <end position="130"/>
    </location>
</feature>
<keyword evidence="4" id="KW-1133">Transmembrane helix</keyword>
<name>A0AAF3EAW4_9BILA</name>
<feature type="transmembrane region" description="Helical" evidence="4">
    <location>
        <begin position="12"/>
        <end position="38"/>
    </location>
</feature>
<evidence type="ECO:0000313" key="6">
    <source>
        <dbReference type="Proteomes" id="UP000887575"/>
    </source>
</evidence>
<reference evidence="7" key="1">
    <citation type="submission" date="2024-02" db="UniProtKB">
        <authorList>
            <consortium name="WormBaseParasite"/>
        </authorList>
    </citation>
    <scope>IDENTIFICATION</scope>
</reference>